<evidence type="ECO:0000259" key="2">
    <source>
        <dbReference type="Pfam" id="PF06259"/>
    </source>
</evidence>
<organism evidence="3 4">
    <name type="scientific">Mycolicibacterium peregrinum</name>
    <name type="common">Mycobacterium peregrinum</name>
    <dbReference type="NCBI Taxonomy" id="43304"/>
    <lineage>
        <taxon>Bacteria</taxon>
        <taxon>Bacillati</taxon>
        <taxon>Actinomycetota</taxon>
        <taxon>Actinomycetes</taxon>
        <taxon>Mycobacteriales</taxon>
        <taxon>Mycobacteriaceae</taxon>
        <taxon>Mycolicibacterium</taxon>
    </lineage>
</organism>
<evidence type="ECO:0000256" key="1">
    <source>
        <dbReference type="SAM" id="MobiDB-lite"/>
    </source>
</evidence>
<dbReference type="ESTHER" id="mycpr-a0a1a0wdq4">
    <property type="family name" value="Duf_1023"/>
</dbReference>
<dbReference type="InterPro" id="IPR029058">
    <property type="entry name" value="AB_hydrolase_fold"/>
</dbReference>
<name>A0A1A0WDQ4_MYCPR</name>
<dbReference type="EMBL" id="LZSY01000031">
    <property type="protein sequence ID" value="OBB95851.1"/>
    <property type="molecule type" value="Genomic_DNA"/>
</dbReference>
<evidence type="ECO:0000313" key="4">
    <source>
        <dbReference type="Proteomes" id="UP000094008"/>
    </source>
</evidence>
<reference evidence="4" key="1">
    <citation type="submission" date="2016-06" db="EMBL/GenBank/DDBJ databases">
        <authorList>
            <person name="Sutton G."/>
            <person name="Brinkac L."/>
            <person name="Sanka R."/>
            <person name="Adams M."/>
            <person name="Lau E."/>
            <person name="Mehaffy C."/>
            <person name="Tameris M."/>
            <person name="Hatherill M."/>
            <person name="Hanekom W."/>
            <person name="Mahomed H."/>
            <person name="Mcshane H."/>
        </authorList>
    </citation>
    <scope>NUCLEOTIDE SEQUENCE [LARGE SCALE GENOMIC DNA]</scope>
    <source>
        <strain evidence="4">852002-10433_SCH5171157</strain>
    </source>
</reference>
<protein>
    <recommendedName>
        <fullName evidence="2">DUF1023 domain-containing protein</fullName>
    </recommendedName>
</protein>
<dbReference type="Pfam" id="PF06259">
    <property type="entry name" value="Abhydrolase_8"/>
    <property type="match status" value="1"/>
</dbReference>
<dbReference type="Gene3D" id="3.40.50.1820">
    <property type="entry name" value="alpha/beta hydrolase"/>
    <property type="match status" value="1"/>
</dbReference>
<evidence type="ECO:0000313" key="3">
    <source>
        <dbReference type="EMBL" id="OBB95851.1"/>
    </source>
</evidence>
<feature type="domain" description="DUF1023" evidence="2">
    <location>
        <begin position="251"/>
        <end position="418"/>
    </location>
</feature>
<proteinExistence type="predicted"/>
<dbReference type="InterPro" id="IPR010427">
    <property type="entry name" value="DUF1023"/>
</dbReference>
<dbReference type="AlphaFoldDB" id="A0A1A0WDQ4"/>
<accession>A0A1A0WDQ4</accession>
<comment type="caution">
    <text evidence="3">The sequence shown here is derived from an EMBL/GenBank/DDBJ whole genome shotgun (WGS) entry which is preliminary data.</text>
</comment>
<dbReference type="Proteomes" id="UP000094008">
    <property type="component" value="Unassembled WGS sequence"/>
</dbReference>
<gene>
    <name evidence="3" type="ORF">A5779_17735</name>
</gene>
<sequence>MGVRSYQAMADGSVPPLTTSASSDSRLAGHLMTASAVTQAGATRLDQIAAATRAISKMAPAAKSASSQRIILMDLRAQVAQAMDVVQSSQHRATALATGIRAMEYPKDAPVLPLDVPQTPGYDTGAEIPVGKDAKEVKQWWDSLPPDKKAQLLRDWPDKVGQARRGIPVADRSMANTTIMQRDIDRPDEVAAARGVTKDEVLAHPELYGMAGPMMDRYNDALKTRDALAQTAERTDALTLLQVCEPEAFKGDGRAAITIGNPDQADNTAVVVPGTGNSVGSGWMGGDDAVTLYNEAKAADPAHSTSVVAWMGYDAPDSPIDPRIGTTGLAHQGGQLLASDVNALNVTHEGAGHMTVLGHSYGSTTVADAAAGYGMHTDDVVLVGSPGTDMAHSAADFHLNEGGHLYVGAASSDPVMQLGASRRSGAGNWVGSFTWR</sequence>
<feature type="region of interest" description="Disordered" evidence="1">
    <location>
        <begin position="1"/>
        <end position="23"/>
    </location>
</feature>